<protein>
    <recommendedName>
        <fullName evidence="4">DUF1189 domain-containing protein</fullName>
    </recommendedName>
</protein>
<name>A0ABN8A884_9BACI</name>
<sequence>MSIFLQLIKSLYSPKTMAAFRFQGIGKTILYVFFLVLVTSIPLFISFGTNAFDILDNLDESTADLDQLMVIFIVLGYIYFSGIKFVQISILAMFGLIIKKWTGRHNLQYRHLWLLSAYAVTLPTIIFSLLQAFQIASLGSETLYPIISFTICLFILFLVIKQVKVRKPQPPSNKM</sequence>
<evidence type="ECO:0000256" key="1">
    <source>
        <dbReference type="SAM" id="Phobius"/>
    </source>
</evidence>
<evidence type="ECO:0008006" key="4">
    <source>
        <dbReference type="Google" id="ProtNLM"/>
    </source>
</evidence>
<dbReference type="RefSeq" id="WP_230499268.1">
    <property type="nucleotide sequence ID" value="NZ_CAKJTJ010000001.1"/>
</dbReference>
<dbReference type="InterPro" id="IPR009574">
    <property type="entry name" value="DUF1189"/>
</dbReference>
<accession>A0ABN8A884</accession>
<keyword evidence="1" id="KW-1133">Transmembrane helix</keyword>
<gene>
    <name evidence="2" type="ORF">BACCIP111883_00090</name>
</gene>
<keyword evidence="3" id="KW-1185">Reference proteome</keyword>
<comment type="caution">
    <text evidence="2">The sequence shown here is derived from an EMBL/GenBank/DDBJ whole genome shotgun (WGS) entry which is preliminary data.</text>
</comment>
<feature type="transmembrane region" description="Helical" evidence="1">
    <location>
        <begin position="29"/>
        <end position="48"/>
    </location>
</feature>
<evidence type="ECO:0000313" key="2">
    <source>
        <dbReference type="EMBL" id="CAG9619323.1"/>
    </source>
</evidence>
<feature type="transmembrane region" description="Helical" evidence="1">
    <location>
        <begin position="68"/>
        <end position="98"/>
    </location>
</feature>
<reference evidence="2 3" key="1">
    <citation type="submission" date="2021-10" db="EMBL/GenBank/DDBJ databases">
        <authorList>
            <person name="Criscuolo A."/>
        </authorList>
    </citation>
    <scope>NUCLEOTIDE SEQUENCE [LARGE SCALE GENOMIC DNA]</scope>
    <source>
        <strain evidence="3">CIP 111883</strain>
    </source>
</reference>
<dbReference type="Proteomes" id="UP000789833">
    <property type="component" value="Unassembled WGS sequence"/>
</dbReference>
<keyword evidence="1" id="KW-0812">Transmembrane</keyword>
<feature type="transmembrane region" description="Helical" evidence="1">
    <location>
        <begin position="110"/>
        <end position="130"/>
    </location>
</feature>
<dbReference type="Pfam" id="PF06691">
    <property type="entry name" value="DUF1189"/>
    <property type="match status" value="2"/>
</dbReference>
<keyword evidence="1" id="KW-0472">Membrane</keyword>
<proteinExistence type="predicted"/>
<dbReference type="EMBL" id="CAKJTJ010000001">
    <property type="protein sequence ID" value="CAG9619323.1"/>
    <property type="molecule type" value="Genomic_DNA"/>
</dbReference>
<organism evidence="2 3">
    <name type="scientific">Sutcliffiella rhizosphaerae</name>
    <dbReference type="NCBI Taxonomy" id="2880967"/>
    <lineage>
        <taxon>Bacteria</taxon>
        <taxon>Bacillati</taxon>
        <taxon>Bacillota</taxon>
        <taxon>Bacilli</taxon>
        <taxon>Bacillales</taxon>
        <taxon>Bacillaceae</taxon>
        <taxon>Sutcliffiella</taxon>
    </lineage>
</organism>
<feature type="transmembrane region" description="Helical" evidence="1">
    <location>
        <begin position="142"/>
        <end position="160"/>
    </location>
</feature>
<evidence type="ECO:0000313" key="3">
    <source>
        <dbReference type="Proteomes" id="UP000789833"/>
    </source>
</evidence>